<dbReference type="GO" id="GO:0005506">
    <property type="term" value="F:iron ion binding"/>
    <property type="evidence" value="ECO:0007669"/>
    <property type="project" value="InterPro"/>
</dbReference>
<keyword evidence="1" id="KW-0732">Signal</keyword>
<reference evidence="2 3" key="1">
    <citation type="journal article" date="2021" name="Hortic Res">
        <title>The domestication of Cucurbita argyrosperma as revealed by the genome of its wild relative.</title>
        <authorList>
            <person name="Barrera-Redondo J."/>
            <person name="Sanchez-de la Vega G."/>
            <person name="Aguirre-Liguori J.A."/>
            <person name="Castellanos-Morales G."/>
            <person name="Gutierrez-Guerrero Y.T."/>
            <person name="Aguirre-Dugua X."/>
            <person name="Aguirre-Planter E."/>
            <person name="Tenaillon M.I."/>
            <person name="Lira-Saade R."/>
            <person name="Eguiarte L.E."/>
        </authorList>
    </citation>
    <scope>NUCLEOTIDE SEQUENCE [LARGE SCALE GENOMIC DNA]</scope>
    <source>
        <strain evidence="2">JBR-2021</strain>
    </source>
</reference>
<evidence type="ECO:0000256" key="1">
    <source>
        <dbReference type="SAM" id="SignalP"/>
    </source>
</evidence>
<keyword evidence="3" id="KW-1185">Reference proteome</keyword>
<accession>A0AAV6MEY5</accession>
<dbReference type="AlphaFoldDB" id="A0AAV6MEY5"/>
<dbReference type="Proteomes" id="UP000685013">
    <property type="component" value="Chromosome 15"/>
</dbReference>
<feature type="signal peptide" evidence="1">
    <location>
        <begin position="1"/>
        <end position="18"/>
    </location>
</feature>
<dbReference type="EMBL" id="JAGKQH010000015">
    <property type="protein sequence ID" value="KAG6579691.1"/>
    <property type="molecule type" value="Genomic_DNA"/>
</dbReference>
<protein>
    <submittedName>
        <fullName evidence="2">(S)-N-methylcoclaurine 3'-hydroxylase isozyme 2</fullName>
    </submittedName>
</protein>
<feature type="chain" id="PRO_5043417216" evidence="1">
    <location>
        <begin position="19"/>
        <end position="136"/>
    </location>
</feature>
<proteinExistence type="predicted"/>
<dbReference type="GO" id="GO:0020037">
    <property type="term" value="F:heme binding"/>
    <property type="evidence" value="ECO:0007669"/>
    <property type="project" value="InterPro"/>
</dbReference>
<evidence type="ECO:0000313" key="3">
    <source>
        <dbReference type="Proteomes" id="UP000685013"/>
    </source>
</evidence>
<dbReference type="GO" id="GO:0016705">
    <property type="term" value="F:oxidoreductase activity, acting on paired donors, with incorporation or reduction of molecular oxygen"/>
    <property type="evidence" value="ECO:0007669"/>
    <property type="project" value="InterPro"/>
</dbReference>
<sequence length="136" mass="15054">MEIASFSFLLLLLPLIVAILKHISSSSKQPPLPPGPKPWPMLGNLLQIGQNAHISMTQFSHIYGPLISLKLGAQRLVVASSPAAAAAILKTQDRLLSARYIFQMIPDRALHDNCSLVFSPECDRFLGCFDPKWIYQ</sequence>
<dbReference type="Pfam" id="PF00067">
    <property type="entry name" value="p450"/>
    <property type="match status" value="1"/>
</dbReference>
<gene>
    <name evidence="2" type="primary">CYP80B2</name>
    <name evidence="2" type="ORF">SDJN03_24139</name>
</gene>
<organism evidence="2 3">
    <name type="scientific">Cucurbita argyrosperma subsp. sororia</name>
    <dbReference type="NCBI Taxonomy" id="37648"/>
    <lineage>
        <taxon>Eukaryota</taxon>
        <taxon>Viridiplantae</taxon>
        <taxon>Streptophyta</taxon>
        <taxon>Embryophyta</taxon>
        <taxon>Tracheophyta</taxon>
        <taxon>Spermatophyta</taxon>
        <taxon>Magnoliopsida</taxon>
        <taxon>eudicotyledons</taxon>
        <taxon>Gunneridae</taxon>
        <taxon>Pentapetalae</taxon>
        <taxon>rosids</taxon>
        <taxon>fabids</taxon>
        <taxon>Cucurbitales</taxon>
        <taxon>Cucurbitaceae</taxon>
        <taxon>Cucurbiteae</taxon>
        <taxon>Cucurbita</taxon>
    </lineage>
</organism>
<name>A0AAV6MEY5_9ROSI</name>
<dbReference type="PANTHER" id="PTHR24299:SF58">
    <property type="entry name" value="CYTOCHROME P450"/>
    <property type="match status" value="1"/>
</dbReference>
<comment type="caution">
    <text evidence="2">The sequence shown here is derived from an EMBL/GenBank/DDBJ whole genome shotgun (WGS) entry which is preliminary data.</text>
</comment>
<dbReference type="GO" id="GO:0004497">
    <property type="term" value="F:monooxygenase activity"/>
    <property type="evidence" value="ECO:0007669"/>
    <property type="project" value="InterPro"/>
</dbReference>
<dbReference type="PANTHER" id="PTHR24299">
    <property type="entry name" value="CYTOCHROME P450 FAMILY 1"/>
    <property type="match status" value="1"/>
</dbReference>
<evidence type="ECO:0000313" key="2">
    <source>
        <dbReference type="EMBL" id="KAG6579691.1"/>
    </source>
</evidence>
<dbReference type="InterPro" id="IPR001128">
    <property type="entry name" value="Cyt_P450"/>
</dbReference>
<feature type="non-terminal residue" evidence="2">
    <location>
        <position position="1"/>
    </location>
</feature>